<dbReference type="AlphaFoldDB" id="A0AAP2REY7"/>
<evidence type="ECO:0000256" key="3">
    <source>
        <dbReference type="ARBA" id="ARBA00007571"/>
    </source>
</evidence>
<sequence>MTRVKICGVTSVEDAVSCAMAGADAVGMLVNVKVSPRRITVEKAREITRRLPPFITPVIVMMPSSHEEVIDAALRIRPGAIQLHGNESPETLLRIRQALPGIRLIKTIHVGEGAEVERSLSYKGSADAILLDTASPAKGGSGATHDWSISGEIVSALSMPVILAGGLSPSNVGNAIRSVRPFAVDVSSGVEMKGQKSFIKDIDLVRDFIIGAREA</sequence>
<dbReference type="Pfam" id="PF00697">
    <property type="entry name" value="PRAI"/>
    <property type="match status" value="1"/>
</dbReference>
<dbReference type="CDD" id="cd00405">
    <property type="entry name" value="PRAI"/>
    <property type="match status" value="1"/>
</dbReference>
<organism evidence="10 11">
    <name type="scientific">Methanooceanicella nereidis</name>
    <dbReference type="NCBI Taxonomy" id="2052831"/>
    <lineage>
        <taxon>Archaea</taxon>
        <taxon>Methanobacteriati</taxon>
        <taxon>Methanobacteriota</taxon>
        <taxon>Stenosarchaea group</taxon>
        <taxon>Methanomicrobia</taxon>
        <taxon>Methanocellales</taxon>
        <taxon>Methanocellaceae</taxon>
        <taxon>Methanooceanicella</taxon>
    </lineage>
</organism>
<dbReference type="InterPro" id="IPR013785">
    <property type="entry name" value="Aldolase_TIM"/>
</dbReference>
<protein>
    <recommendedName>
        <fullName evidence="8">N-(5'-phosphoribosyl)anthranilate isomerase</fullName>
        <shortName evidence="8">PRAI</shortName>
        <ecNumber evidence="8">5.3.1.24</ecNumber>
    </recommendedName>
</protein>
<evidence type="ECO:0000259" key="9">
    <source>
        <dbReference type="Pfam" id="PF00697"/>
    </source>
</evidence>
<name>A0AAP2REY7_9EURY</name>
<proteinExistence type="inferred from homology"/>
<keyword evidence="6 8" id="KW-0057">Aromatic amino acid biosynthesis</keyword>
<evidence type="ECO:0000313" key="10">
    <source>
        <dbReference type="EMBL" id="MCD1296341.1"/>
    </source>
</evidence>
<dbReference type="Gene3D" id="3.20.20.70">
    <property type="entry name" value="Aldolase class I"/>
    <property type="match status" value="1"/>
</dbReference>
<dbReference type="EC" id="5.3.1.24" evidence="8"/>
<dbReference type="Proteomes" id="UP001320159">
    <property type="component" value="Unassembled WGS sequence"/>
</dbReference>
<dbReference type="InterPro" id="IPR011060">
    <property type="entry name" value="RibuloseP-bd_barrel"/>
</dbReference>
<dbReference type="HAMAP" id="MF_00135">
    <property type="entry name" value="PRAI"/>
    <property type="match status" value="1"/>
</dbReference>
<evidence type="ECO:0000256" key="6">
    <source>
        <dbReference type="ARBA" id="ARBA00023141"/>
    </source>
</evidence>
<gene>
    <name evidence="8" type="primary">trpF</name>
    <name evidence="10" type="ORF">CUJ83_15160</name>
</gene>
<dbReference type="SUPFAM" id="SSF51366">
    <property type="entry name" value="Ribulose-phoshate binding barrel"/>
    <property type="match status" value="1"/>
</dbReference>
<accession>A0AAP2REY7</accession>
<keyword evidence="5 8" id="KW-0822">Tryptophan biosynthesis</keyword>
<comment type="similarity">
    <text evidence="3 8">Belongs to the TrpF family.</text>
</comment>
<evidence type="ECO:0000256" key="1">
    <source>
        <dbReference type="ARBA" id="ARBA00001164"/>
    </source>
</evidence>
<dbReference type="RefSeq" id="WP_230743340.1">
    <property type="nucleotide sequence ID" value="NZ_PGCK01000018.1"/>
</dbReference>
<feature type="domain" description="N-(5'phosphoribosyl) anthranilate isomerase (PRAI)" evidence="9">
    <location>
        <begin position="4"/>
        <end position="209"/>
    </location>
</feature>
<evidence type="ECO:0000256" key="4">
    <source>
        <dbReference type="ARBA" id="ARBA00022605"/>
    </source>
</evidence>
<dbReference type="GO" id="GO:0004640">
    <property type="term" value="F:phosphoribosylanthranilate isomerase activity"/>
    <property type="evidence" value="ECO:0007669"/>
    <property type="project" value="UniProtKB-UniRule"/>
</dbReference>
<dbReference type="PANTHER" id="PTHR42894:SF1">
    <property type="entry name" value="N-(5'-PHOSPHORIBOSYL)ANTHRANILATE ISOMERASE"/>
    <property type="match status" value="1"/>
</dbReference>
<evidence type="ECO:0000256" key="2">
    <source>
        <dbReference type="ARBA" id="ARBA00004664"/>
    </source>
</evidence>
<keyword evidence="11" id="KW-1185">Reference proteome</keyword>
<keyword evidence="7 8" id="KW-0413">Isomerase</keyword>
<dbReference type="PANTHER" id="PTHR42894">
    <property type="entry name" value="N-(5'-PHOSPHORIBOSYL)ANTHRANILATE ISOMERASE"/>
    <property type="match status" value="1"/>
</dbReference>
<dbReference type="InterPro" id="IPR044643">
    <property type="entry name" value="TrpF_fam"/>
</dbReference>
<evidence type="ECO:0000313" key="11">
    <source>
        <dbReference type="Proteomes" id="UP001320159"/>
    </source>
</evidence>
<dbReference type="GO" id="GO:0000162">
    <property type="term" value="P:L-tryptophan biosynthetic process"/>
    <property type="evidence" value="ECO:0007669"/>
    <property type="project" value="UniProtKB-UniRule"/>
</dbReference>
<evidence type="ECO:0000256" key="8">
    <source>
        <dbReference type="HAMAP-Rule" id="MF_00135"/>
    </source>
</evidence>
<dbReference type="EMBL" id="PGCK01000018">
    <property type="protein sequence ID" value="MCD1296341.1"/>
    <property type="molecule type" value="Genomic_DNA"/>
</dbReference>
<evidence type="ECO:0000256" key="7">
    <source>
        <dbReference type="ARBA" id="ARBA00023235"/>
    </source>
</evidence>
<keyword evidence="4 8" id="KW-0028">Amino-acid biosynthesis</keyword>
<reference evidence="10 11" key="1">
    <citation type="submission" date="2017-11" db="EMBL/GenBank/DDBJ databases">
        <title>Isolation and Characterization of Family Methanocellaceae Species from Potential Methane Hydrate Area Offshore Southwestern Taiwan.</title>
        <authorList>
            <person name="Zhang W.-L."/>
            <person name="Chen W.-C."/>
            <person name="Lai M.-C."/>
            <person name="Chen S.-C."/>
        </authorList>
    </citation>
    <scope>NUCLEOTIDE SEQUENCE [LARGE SCALE GENOMIC DNA]</scope>
    <source>
        <strain evidence="10 11">CWC-04</strain>
    </source>
</reference>
<comment type="caution">
    <text evidence="10">The sequence shown here is derived from an EMBL/GenBank/DDBJ whole genome shotgun (WGS) entry which is preliminary data.</text>
</comment>
<comment type="catalytic activity">
    <reaction evidence="1 8">
        <text>N-(5-phospho-beta-D-ribosyl)anthranilate = 1-(2-carboxyphenylamino)-1-deoxy-D-ribulose 5-phosphate</text>
        <dbReference type="Rhea" id="RHEA:21540"/>
        <dbReference type="ChEBI" id="CHEBI:18277"/>
        <dbReference type="ChEBI" id="CHEBI:58613"/>
        <dbReference type="EC" id="5.3.1.24"/>
    </reaction>
</comment>
<comment type="pathway">
    <text evidence="2 8">Amino-acid biosynthesis; L-tryptophan biosynthesis; L-tryptophan from chorismate: step 3/5.</text>
</comment>
<dbReference type="InterPro" id="IPR001240">
    <property type="entry name" value="PRAI_dom"/>
</dbReference>
<evidence type="ECO:0000256" key="5">
    <source>
        <dbReference type="ARBA" id="ARBA00022822"/>
    </source>
</evidence>